<organism evidence="3 4">
    <name type="scientific">Hymenochirus boettgeri</name>
    <name type="common">Congo dwarf clawed frog</name>
    <dbReference type="NCBI Taxonomy" id="247094"/>
    <lineage>
        <taxon>Eukaryota</taxon>
        <taxon>Metazoa</taxon>
        <taxon>Chordata</taxon>
        <taxon>Craniata</taxon>
        <taxon>Vertebrata</taxon>
        <taxon>Euteleostomi</taxon>
        <taxon>Amphibia</taxon>
        <taxon>Batrachia</taxon>
        <taxon>Anura</taxon>
        <taxon>Pipoidea</taxon>
        <taxon>Pipidae</taxon>
        <taxon>Pipinae</taxon>
        <taxon>Hymenochirus</taxon>
    </lineage>
</organism>
<dbReference type="Gene3D" id="2.60.40.10">
    <property type="entry name" value="Immunoglobulins"/>
    <property type="match status" value="1"/>
</dbReference>
<dbReference type="OrthoDB" id="8824963at2759"/>
<dbReference type="Pfam" id="PF00041">
    <property type="entry name" value="fn3"/>
    <property type="match status" value="1"/>
</dbReference>
<keyword evidence="1" id="KW-0472">Membrane</keyword>
<reference evidence="3" key="1">
    <citation type="thesis" date="2020" institute="ProQuest LLC" country="789 East Eisenhower Parkway, Ann Arbor, MI, USA">
        <title>Comparative Genomics and Chromosome Evolution.</title>
        <authorList>
            <person name="Mudd A.B."/>
        </authorList>
    </citation>
    <scope>NUCLEOTIDE SEQUENCE</scope>
    <source>
        <strain evidence="3">Female2</strain>
        <tissue evidence="3">Blood</tissue>
    </source>
</reference>
<dbReference type="InterPro" id="IPR013783">
    <property type="entry name" value="Ig-like_fold"/>
</dbReference>
<keyword evidence="1" id="KW-1133">Transmembrane helix</keyword>
<dbReference type="InterPro" id="IPR003961">
    <property type="entry name" value="FN3_dom"/>
</dbReference>
<evidence type="ECO:0000259" key="2">
    <source>
        <dbReference type="PROSITE" id="PS50853"/>
    </source>
</evidence>
<feature type="domain" description="Fibronectin type-III" evidence="2">
    <location>
        <begin position="103"/>
        <end position="191"/>
    </location>
</feature>
<evidence type="ECO:0000256" key="1">
    <source>
        <dbReference type="SAM" id="Phobius"/>
    </source>
</evidence>
<dbReference type="SMART" id="SM00060">
    <property type="entry name" value="FN3"/>
    <property type="match status" value="1"/>
</dbReference>
<dbReference type="CDD" id="cd00063">
    <property type="entry name" value="FN3"/>
    <property type="match status" value="1"/>
</dbReference>
<name>A0A8T2J5Q1_9PIPI</name>
<proteinExistence type="predicted"/>
<comment type="caution">
    <text evidence="3">The sequence shown here is derived from an EMBL/GenBank/DDBJ whole genome shotgun (WGS) entry which is preliminary data.</text>
</comment>
<dbReference type="EMBL" id="JAACNH010000007">
    <property type="protein sequence ID" value="KAG8437981.1"/>
    <property type="molecule type" value="Genomic_DNA"/>
</dbReference>
<dbReference type="Proteomes" id="UP000812440">
    <property type="component" value="Chromosome 4"/>
</dbReference>
<feature type="transmembrane region" description="Helical" evidence="1">
    <location>
        <begin position="214"/>
        <end position="238"/>
    </location>
</feature>
<dbReference type="SUPFAM" id="SSF49265">
    <property type="entry name" value="Fibronectin type III"/>
    <property type="match status" value="1"/>
</dbReference>
<dbReference type="PROSITE" id="PS50853">
    <property type="entry name" value="FN3"/>
    <property type="match status" value="1"/>
</dbReference>
<dbReference type="AlphaFoldDB" id="A0A8T2J5Q1"/>
<sequence>MENKTINTRTLDSSVAAVLSKPDDTWNFLSTQGKIQYISDGGGVDYYEDDNNSEPNESSTPMYGSAKPCSYDRCKHLETPCEETQRGSGYHCLCPGIDGPSIPPDPPRLVRVIPGESGASLSWCSPLSTVVGYRVLYGTKGSLLDRGPSLNATFRFYSLENLVPDTPYRLCVIAFNEAGESKIKINKDEEEGLDWNKPSPCMMLHTFSFNKSRIYLVIGVSLAAVAVVMGLSVLGYWLGRKGRSRTRNLMRGEEMGISNLSFKAESVEQL</sequence>
<keyword evidence="4" id="KW-1185">Reference proteome</keyword>
<gene>
    <name evidence="3" type="ORF">GDO86_008607</name>
</gene>
<accession>A0A8T2J5Q1</accession>
<keyword evidence="1" id="KW-0812">Transmembrane</keyword>
<protein>
    <recommendedName>
        <fullName evidence="2">Fibronectin type-III domain-containing protein</fullName>
    </recommendedName>
</protein>
<evidence type="ECO:0000313" key="3">
    <source>
        <dbReference type="EMBL" id="KAG8437981.1"/>
    </source>
</evidence>
<dbReference type="InterPro" id="IPR036116">
    <property type="entry name" value="FN3_sf"/>
</dbReference>
<evidence type="ECO:0000313" key="4">
    <source>
        <dbReference type="Proteomes" id="UP000812440"/>
    </source>
</evidence>